<dbReference type="Proteomes" id="UP001642360">
    <property type="component" value="Unassembled WGS sequence"/>
</dbReference>
<reference evidence="2 3" key="1">
    <citation type="submission" date="2024-02" db="EMBL/GenBank/DDBJ databases">
        <authorList>
            <person name="Vignale AGUSTIN F."/>
            <person name="Sosa J E."/>
            <person name="Modenutti C."/>
        </authorList>
    </citation>
    <scope>NUCLEOTIDE SEQUENCE [LARGE SCALE GENOMIC DNA]</scope>
</reference>
<evidence type="ECO:0000313" key="3">
    <source>
        <dbReference type="Proteomes" id="UP001642360"/>
    </source>
</evidence>
<organism evidence="2 3">
    <name type="scientific">Ilex paraguariensis</name>
    <name type="common">yerba mate</name>
    <dbReference type="NCBI Taxonomy" id="185542"/>
    <lineage>
        <taxon>Eukaryota</taxon>
        <taxon>Viridiplantae</taxon>
        <taxon>Streptophyta</taxon>
        <taxon>Embryophyta</taxon>
        <taxon>Tracheophyta</taxon>
        <taxon>Spermatophyta</taxon>
        <taxon>Magnoliopsida</taxon>
        <taxon>eudicotyledons</taxon>
        <taxon>Gunneridae</taxon>
        <taxon>Pentapetalae</taxon>
        <taxon>asterids</taxon>
        <taxon>campanulids</taxon>
        <taxon>Aquifoliales</taxon>
        <taxon>Aquifoliaceae</taxon>
        <taxon>Ilex</taxon>
    </lineage>
</organism>
<evidence type="ECO:0000313" key="2">
    <source>
        <dbReference type="EMBL" id="CAK9155651.1"/>
    </source>
</evidence>
<protein>
    <submittedName>
        <fullName evidence="2">Uncharacterized protein</fullName>
    </submittedName>
</protein>
<comment type="caution">
    <text evidence="2">The sequence shown here is derived from an EMBL/GenBank/DDBJ whole genome shotgun (WGS) entry which is preliminary data.</text>
</comment>
<proteinExistence type="inferred from homology"/>
<dbReference type="InterPro" id="IPR001563">
    <property type="entry name" value="Peptidase_S10"/>
</dbReference>
<dbReference type="SUPFAM" id="SSF53474">
    <property type="entry name" value="alpha/beta-Hydrolases"/>
    <property type="match status" value="1"/>
</dbReference>
<name>A0ABC8SHW8_9AQUA</name>
<dbReference type="AlphaFoldDB" id="A0ABC8SHW8"/>
<dbReference type="EMBL" id="CAUOFW020002724">
    <property type="protein sequence ID" value="CAK9155651.1"/>
    <property type="molecule type" value="Genomic_DNA"/>
</dbReference>
<accession>A0ABC8SHW8</accession>
<gene>
    <name evidence="2" type="ORF">ILEXP_LOCUS24063</name>
</gene>
<comment type="similarity">
    <text evidence="1">Belongs to the peptidase S10 family.</text>
</comment>
<sequence>MRIYEDIRCIWIKDMTWDEFCRPVVYDQENLDMKLITLVSDLSKEGILILLYRIIADNLAKELKLSTFTEYGTWYHKKQVGGWSQSFGGLREGKNVTLLTYATVRGAAHEVPFTSPSQALTSFRSFLNGSPIPRPHA</sequence>
<dbReference type="Gene3D" id="3.40.50.11320">
    <property type="match status" value="1"/>
</dbReference>
<keyword evidence="3" id="KW-1185">Reference proteome</keyword>
<evidence type="ECO:0000256" key="1">
    <source>
        <dbReference type="ARBA" id="ARBA00009431"/>
    </source>
</evidence>
<dbReference type="Pfam" id="PF00450">
    <property type="entry name" value="Peptidase_S10"/>
    <property type="match status" value="1"/>
</dbReference>
<dbReference type="InterPro" id="IPR029058">
    <property type="entry name" value="AB_hydrolase_fold"/>
</dbReference>